<comment type="caution">
    <text evidence="3">The sequence shown here is derived from an EMBL/GenBank/DDBJ whole genome shotgun (WGS) entry which is preliminary data.</text>
</comment>
<dbReference type="InterPro" id="IPR013693">
    <property type="entry name" value="SpoIID/LytB_N"/>
</dbReference>
<gene>
    <name evidence="3" type="ORF">AWN73_17135</name>
</gene>
<proteinExistence type="predicted"/>
<feature type="domain" description="Sporulation stage II protein D amidase enhancer LytB N-terminal" evidence="2">
    <location>
        <begin position="78"/>
        <end position="184"/>
    </location>
</feature>
<dbReference type="InterPro" id="IPR051922">
    <property type="entry name" value="Bact_Sporulation_Assoc"/>
</dbReference>
<evidence type="ECO:0000313" key="4">
    <source>
        <dbReference type="Proteomes" id="UP000238081"/>
    </source>
</evidence>
<dbReference type="GO" id="GO:0030288">
    <property type="term" value="C:outer membrane-bounded periplasmic space"/>
    <property type="evidence" value="ECO:0007669"/>
    <property type="project" value="TreeGrafter"/>
</dbReference>
<dbReference type="Proteomes" id="UP000238081">
    <property type="component" value="Unassembled WGS sequence"/>
</dbReference>
<evidence type="ECO:0000256" key="1">
    <source>
        <dbReference type="SAM" id="Phobius"/>
    </source>
</evidence>
<sequence>MRIVNEKGKKLRINGSLKSVVIMTFIILLIMIALPIIFLKESRNTSNMSSSGFKLNDENIVKSSGLFFPEGGKVKLYRREKNTVEELDLEEYIKGVVASEMPANFDEEALKAQAVAARTYYMNKRINPCKDAESKGAEICDSTNCQVYMDKEERISKWSQKDSESNWNKIDEAVESTKGQVLTYDGTVLEYPQFFAVSSGKTEDAVDVFSMSVPYLKSTDSKGEEIAPKYQTTFSMPLDDFINKIKSNYKDANLSKSNLKNSIEIESYTEGGSVKEIKVGDKIISGIDFRKILNLNSANFTISFKNNDIVFLCKGYGHGVGMSQWGANAMAKSGSKYEDILKHYYSGVDIEEIKYK</sequence>
<organism evidence="3 4">
    <name type="scientific">Clostridium butyricum</name>
    <dbReference type="NCBI Taxonomy" id="1492"/>
    <lineage>
        <taxon>Bacteria</taxon>
        <taxon>Bacillati</taxon>
        <taxon>Bacillota</taxon>
        <taxon>Clostridia</taxon>
        <taxon>Eubacteriales</taxon>
        <taxon>Clostridiaceae</taxon>
        <taxon>Clostridium</taxon>
    </lineage>
</organism>
<dbReference type="NCBIfam" id="TIGR02669">
    <property type="entry name" value="SpoIID_LytB"/>
    <property type="match status" value="1"/>
</dbReference>
<evidence type="ECO:0000313" key="3">
    <source>
        <dbReference type="EMBL" id="PPV13175.1"/>
    </source>
</evidence>
<dbReference type="GO" id="GO:0030435">
    <property type="term" value="P:sporulation resulting in formation of a cellular spore"/>
    <property type="evidence" value="ECO:0007669"/>
    <property type="project" value="InterPro"/>
</dbReference>
<evidence type="ECO:0000259" key="2">
    <source>
        <dbReference type="Pfam" id="PF08486"/>
    </source>
</evidence>
<accession>A0A2S7F882</accession>
<dbReference type="AlphaFoldDB" id="A0A2S7F882"/>
<feature type="transmembrane region" description="Helical" evidence="1">
    <location>
        <begin position="20"/>
        <end position="39"/>
    </location>
</feature>
<dbReference type="EMBL" id="LRDH01000126">
    <property type="protein sequence ID" value="PPV13175.1"/>
    <property type="molecule type" value="Genomic_DNA"/>
</dbReference>
<dbReference type="PANTHER" id="PTHR30032:SF4">
    <property type="entry name" value="AMIDASE ENHANCER"/>
    <property type="match status" value="1"/>
</dbReference>
<reference evidence="3 4" key="1">
    <citation type="submission" date="2016-01" db="EMBL/GenBank/DDBJ databases">
        <title>Characterization of the Clostridium difficile lineages that are prevalent in Hong Kong and China.</title>
        <authorList>
            <person name="Kwok J.S.-L."/>
            <person name="Lam W.-Y."/>
            <person name="Ip M."/>
            <person name="Chan T.-F."/>
            <person name="Hawkey P.M."/>
            <person name="Tsui S.K.-W."/>
        </authorList>
    </citation>
    <scope>NUCLEOTIDE SEQUENCE [LARGE SCALE GENOMIC DNA]</scope>
    <source>
        <strain evidence="3 4">300064</strain>
    </source>
</reference>
<dbReference type="InterPro" id="IPR014225">
    <property type="entry name" value="Spore_II_D_firmicutes"/>
</dbReference>
<dbReference type="NCBIfam" id="TIGR02870">
    <property type="entry name" value="spore_II_D"/>
    <property type="match status" value="1"/>
</dbReference>
<keyword evidence="1" id="KW-0812">Transmembrane</keyword>
<protein>
    <submittedName>
        <fullName evidence="3">Sporulation protein</fullName>
    </submittedName>
</protein>
<dbReference type="PANTHER" id="PTHR30032">
    <property type="entry name" value="N-ACETYLMURAMOYL-L-ALANINE AMIDASE-RELATED"/>
    <property type="match status" value="1"/>
</dbReference>
<dbReference type="RefSeq" id="WP_104675643.1">
    <property type="nucleotide sequence ID" value="NZ_CANCWB010000010.1"/>
</dbReference>
<name>A0A2S7F882_CLOBU</name>
<keyword evidence="1" id="KW-1133">Transmembrane helix</keyword>
<dbReference type="InterPro" id="IPR013486">
    <property type="entry name" value="SpoIID/LytB"/>
</dbReference>
<dbReference type="Pfam" id="PF08486">
    <property type="entry name" value="SpoIID"/>
    <property type="match status" value="1"/>
</dbReference>
<keyword evidence="1" id="KW-0472">Membrane</keyword>